<comment type="caution">
    <text evidence="1">The sequence shown here is derived from an EMBL/GenBank/DDBJ whole genome shotgun (WGS) entry which is preliminary data.</text>
</comment>
<dbReference type="InterPro" id="IPR036412">
    <property type="entry name" value="HAD-like_sf"/>
</dbReference>
<dbReference type="GO" id="GO:0006281">
    <property type="term" value="P:DNA repair"/>
    <property type="evidence" value="ECO:0007669"/>
    <property type="project" value="TreeGrafter"/>
</dbReference>
<proteinExistence type="predicted"/>
<dbReference type="InterPro" id="IPR023214">
    <property type="entry name" value="HAD_sf"/>
</dbReference>
<protein>
    <submittedName>
        <fullName evidence="1">Uncharacterized protein</fullName>
    </submittedName>
</protein>
<organism evidence="1 2">
    <name type="scientific">Candidatus Curtissbacteria bacterium RIFCSPHIGHO2_12_FULL_38_9b</name>
    <dbReference type="NCBI Taxonomy" id="1797720"/>
    <lineage>
        <taxon>Bacteria</taxon>
        <taxon>Candidatus Curtissiibacteriota</taxon>
    </lineage>
</organism>
<accession>A0A1F5GVQ1</accession>
<dbReference type="Pfam" id="PF13419">
    <property type="entry name" value="HAD_2"/>
    <property type="match status" value="1"/>
</dbReference>
<dbReference type="InterPro" id="IPR050155">
    <property type="entry name" value="HAD-like_hydrolase_sf"/>
</dbReference>
<dbReference type="Gene3D" id="3.40.50.1000">
    <property type="entry name" value="HAD superfamily/HAD-like"/>
    <property type="match status" value="1"/>
</dbReference>
<dbReference type="PANTHER" id="PTHR43434:SF1">
    <property type="entry name" value="PHOSPHOGLYCOLATE PHOSPHATASE"/>
    <property type="match status" value="1"/>
</dbReference>
<dbReference type="AlphaFoldDB" id="A0A1F5GVQ1"/>
<gene>
    <name evidence="1" type="ORF">A3F02_02185</name>
</gene>
<dbReference type="Gene3D" id="1.10.150.240">
    <property type="entry name" value="Putative phosphatase, domain 2"/>
    <property type="match status" value="1"/>
</dbReference>
<dbReference type="SFLD" id="SFLDG01129">
    <property type="entry name" value="C1.5:_HAD__Beta-PGM__Phosphata"/>
    <property type="match status" value="1"/>
</dbReference>
<dbReference type="GO" id="GO:0008967">
    <property type="term" value="F:phosphoglycolate phosphatase activity"/>
    <property type="evidence" value="ECO:0007669"/>
    <property type="project" value="TreeGrafter"/>
</dbReference>
<dbReference type="PANTHER" id="PTHR43434">
    <property type="entry name" value="PHOSPHOGLYCOLATE PHOSPHATASE"/>
    <property type="match status" value="1"/>
</dbReference>
<dbReference type="SFLD" id="SFLDS00003">
    <property type="entry name" value="Haloacid_Dehalogenase"/>
    <property type="match status" value="1"/>
</dbReference>
<sequence>MTKLTGKIFASSYAKATEDKSKIIKLFAWDFHGTLEQGTEVGFAQILRNIARKINYKRRISLEEVRKYFGISVLDYLKQFFPTLSNEEVYQLREYVKDIQNQKHIQKYIKPAPYAHEVLAKIKTAGHKNIIISTSSYAHINRFLEVIGVIGYFDEIFGIDRHVLEGDFDIAREKTQAIEGFAQKHKIKSKNIVVIGDRSDDINAGINIGAKTYQYITPDFPHIATNADFKIYDLREILREL</sequence>
<evidence type="ECO:0000313" key="2">
    <source>
        <dbReference type="Proteomes" id="UP000176666"/>
    </source>
</evidence>
<name>A0A1F5GVQ1_9BACT</name>
<dbReference type="GO" id="GO:0005829">
    <property type="term" value="C:cytosol"/>
    <property type="evidence" value="ECO:0007669"/>
    <property type="project" value="TreeGrafter"/>
</dbReference>
<dbReference type="SUPFAM" id="SSF56784">
    <property type="entry name" value="HAD-like"/>
    <property type="match status" value="1"/>
</dbReference>
<dbReference type="EMBL" id="MFBJ01000042">
    <property type="protein sequence ID" value="OGD95847.1"/>
    <property type="molecule type" value="Genomic_DNA"/>
</dbReference>
<dbReference type="InterPro" id="IPR023198">
    <property type="entry name" value="PGP-like_dom2"/>
</dbReference>
<evidence type="ECO:0000313" key="1">
    <source>
        <dbReference type="EMBL" id="OGD95847.1"/>
    </source>
</evidence>
<dbReference type="Proteomes" id="UP000176666">
    <property type="component" value="Unassembled WGS sequence"/>
</dbReference>
<reference evidence="1 2" key="1">
    <citation type="journal article" date="2016" name="Nat. Commun.">
        <title>Thousands of microbial genomes shed light on interconnected biogeochemical processes in an aquifer system.</title>
        <authorList>
            <person name="Anantharaman K."/>
            <person name="Brown C.T."/>
            <person name="Hug L.A."/>
            <person name="Sharon I."/>
            <person name="Castelle C.J."/>
            <person name="Probst A.J."/>
            <person name="Thomas B.C."/>
            <person name="Singh A."/>
            <person name="Wilkins M.J."/>
            <person name="Karaoz U."/>
            <person name="Brodie E.L."/>
            <person name="Williams K.H."/>
            <person name="Hubbard S.S."/>
            <person name="Banfield J.F."/>
        </authorList>
    </citation>
    <scope>NUCLEOTIDE SEQUENCE [LARGE SCALE GENOMIC DNA]</scope>
</reference>
<dbReference type="InterPro" id="IPR041492">
    <property type="entry name" value="HAD_2"/>
</dbReference>